<keyword evidence="5 6" id="KW-0472">Membrane</keyword>
<evidence type="ECO:0000313" key="8">
    <source>
        <dbReference type="Proteomes" id="UP001187682"/>
    </source>
</evidence>
<dbReference type="GO" id="GO:0033617">
    <property type="term" value="P:mitochondrial respiratory chain complex IV assembly"/>
    <property type="evidence" value="ECO:0007669"/>
    <property type="project" value="TreeGrafter"/>
</dbReference>
<keyword evidence="3 6" id="KW-0812">Transmembrane</keyword>
<evidence type="ECO:0008006" key="9">
    <source>
        <dbReference type="Google" id="ProtNLM"/>
    </source>
</evidence>
<protein>
    <recommendedName>
        <fullName evidence="9">60KD_IMP domain-containing protein</fullName>
    </recommendedName>
</protein>
<evidence type="ECO:0000256" key="1">
    <source>
        <dbReference type="ARBA" id="ARBA00004141"/>
    </source>
</evidence>
<evidence type="ECO:0000256" key="5">
    <source>
        <dbReference type="ARBA" id="ARBA00023136"/>
    </source>
</evidence>
<evidence type="ECO:0000256" key="2">
    <source>
        <dbReference type="ARBA" id="ARBA00009877"/>
    </source>
</evidence>
<reference evidence="7" key="1">
    <citation type="submission" date="2018-03" db="EMBL/GenBank/DDBJ databases">
        <authorList>
            <person name="Guldener U."/>
        </authorList>
    </citation>
    <scope>NUCLEOTIDE SEQUENCE</scope>
</reference>
<dbReference type="EMBL" id="ONZQ02000009">
    <property type="protein sequence ID" value="SPO03955.1"/>
    <property type="molecule type" value="Genomic_DNA"/>
</dbReference>
<dbReference type="PANTHER" id="PTHR12428:SF65">
    <property type="entry name" value="CYTOCHROME C OXIDASE ASSEMBLY PROTEIN COX18, MITOCHONDRIAL"/>
    <property type="match status" value="1"/>
</dbReference>
<feature type="transmembrane region" description="Helical" evidence="6">
    <location>
        <begin position="172"/>
        <end position="196"/>
    </location>
</feature>
<sequence>MAAHSFTGLPWFLVIPAASVVFSAVTTVPLLPYTRRYANRLSRLQPLFYAWHQKARFLKLKDPVASANTEIKRIRKDAGLQGWKPYLRLMLSLPPWIIVSGAMRHISMVDPTFTNEGFLWFTDLTVADPLYILPTILVGSMLALMGPRSLAEAWDLIDVHDKSAKTRRSRMVVVAAPFLFNFISTYPSGMLFFWLLTGSTNRALTKVADKLILPPVEKNPWAERATTEPWHIDGPK</sequence>
<evidence type="ECO:0000313" key="7">
    <source>
        <dbReference type="EMBL" id="SPO03955.1"/>
    </source>
</evidence>
<comment type="similarity">
    <text evidence="2">Belongs to the OXA1/ALB3/YidC family.</text>
</comment>
<organism evidence="7 8">
    <name type="scientific">Cephalotrichum gorgonifer</name>
    <dbReference type="NCBI Taxonomy" id="2041049"/>
    <lineage>
        <taxon>Eukaryota</taxon>
        <taxon>Fungi</taxon>
        <taxon>Dikarya</taxon>
        <taxon>Ascomycota</taxon>
        <taxon>Pezizomycotina</taxon>
        <taxon>Sordariomycetes</taxon>
        <taxon>Hypocreomycetidae</taxon>
        <taxon>Microascales</taxon>
        <taxon>Microascaceae</taxon>
        <taxon>Cephalotrichum</taxon>
    </lineage>
</organism>
<dbReference type="Proteomes" id="UP001187682">
    <property type="component" value="Unassembled WGS sequence"/>
</dbReference>
<evidence type="ECO:0000256" key="6">
    <source>
        <dbReference type="SAM" id="Phobius"/>
    </source>
</evidence>
<comment type="subcellular location">
    <subcellularLocation>
        <location evidence="1">Membrane</location>
        <topology evidence="1">Multi-pass membrane protein</topology>
    </subcellularLocation>
</comment>
<accession>A0AAE8N338</accession>
<dbReference type="InterPro" id="IPR001708">
    <property type="entry name" value="YidC/ALB3/OXA1/COX18"/>
</dbReference>
<keyword evidence="4 6" id="KW-1133">Transmembrane helix</keyword>
<feature type="transmembrane region" description="Helical" evidence="6">
    <location>
        <begin position="130"/>
        <end position="151"/>
    </location>
</feature>
<feature type="transmembrane region" description="Helical" evidence="6">
    <location>
        <begin position="12"/>
        <end position="33"/>
    </location>
</feature>
<proteinExistence type="inferred from homology"/>
<name>A0AAE8N338_9PEZI</name>
<feature type="transmembrane region" description="Helical" evidence="6">
    <location>
        <begin position="86"/>
        <end position="106"/>
    </location>
</feature>
<dbReference type="AlphaFoldDB" id="A0AAE8N338"/>
<evidence type="ECO:0000256" key="3">
    <source>
        <dbReference type="ARBA" id="ARBA00022692"/>
    </source>
</evidence>
<gene>
    <name evidence="7" type="ORF">DNG_06638</name>
</gene>
<dbReference type="GO" id="GO:0032977">
    <property type="term" value="F:membrane insertase activity"/>
    <property type="evidence" value="ECO:0007669"/>
    <property type="project" value="InterPro"/>
</dbReference>
<dbReference type="PANTHER" id="PTHR12428">
    <property type="entry name" value="OXA1"/>
    <property type="match status" value="1"/>
</dbReference>
<keyword evidence="8" id="KW-1185">Reference proteome</keyword>
<evidence type="ECO:0000256" key="4">
    <source>
        <dbReference type="ARBA" id="ARBA00022989"/>
    </source>
</evidence>
<dbReference type="GO" id="GO:0005743">
    <property type="term" value="C:mitochondrial inner membrane"/>
    <property type="evidence" value="ECO:0007669"/>
    <property type="project" value="TreeGrafter"/>
</dbReference>
<comment type="caution">
    <text evidence="7">The sequence shown here is derived from an EMBL/GenBank/DDBJ whole genome shotgun (WGS) entry which is preliminary data.</text>
</comment>
<dbReference type="GO" id="GO:0032979">
    <property type="term" value="P:protein insertion into mitochondrial inner membrane from matrix"/>
    <property type="evidence" value="ECO:0007669"/>
    <property type="project" value="TreeGrafter"/>
</dbReference>